<dbReference type="Proteomes" id="UP000693946">
    <property type="component" value="Linkage Group LG19"/>
</dbReference>
<organism evidence="1 2">
    <name type="scientific">Solea senegalensis</name>
    <name type="common">Senegalese sole</name>
    <dbReference type="NCBI Taxonomy" id="28829"/>
    <lineage>
        <taxon>Eukaryota</taxon>
        <taxon>Metazoa</taxon>
        <taxon>Chordata</taxon>
        <taxon>Craniata</taxon>
        <taxon>Vertebrata</taxon>
        <taxon>Euteleostomi</taxon>
        <taxon>Actinopterygii</taxon>
        <taxon>Neopterygii</taxon>
        <taxon>Teleostei</taxon>
        <taxon>Neoteleostei</taxon>
        <taxon>Acanthomorphata</taxon>
        <taxon>Carangaria</taxon>
        <taxon>Pleuronectiformes</taxon>
        <taxon>Pleuronectoidei</taxon>
        <taxon>Soleidae</taxon>
        <taxon>Solea</taxon>
    </lineage>
</organism>
<accession>A0AAV6RIJ3</accession>
<gene>
    <name evidence="1" type="ORF">JOB18_008227</name>
</gene>
<protein>
    <submittedName>
        <fullName evidence="1">Uncharacterized protein</fullName>
    </submittedName>
</protein>
<evidence type="ECO:0000313" key="2">
    <source>
        <dbReference type="Proteomes" id="UP000693946"/>
    </source>
</evidence>
<evidence type="ECO:0000313" key="1">
    <source>
        <dbReference type="EMBL" id="KAG7504403.1"/>
    </source>
</evidence>
<dbReference type="AlphaFoldDB" id="A0AAV6RIJ3"/>
<name>A0AAV6RIJ3_SOLSE</name>
<proteinExistence type="predicted"/>
<dbReference type="EMBL" id="JAGKHQ010000011">
    <property type="protein sequence ID" value="KAG7504403.1"/>
    <property type="molecule type" value="Genomic_DNA"/>
</dbReference>
<comment type="caution">
    <text evidence="1">The sequence shown here is derived from an EMBL/GenBank/DDBJ whole genome shotgun (WGS) entry which is preliminary data.</text>
</comment>
<keyword evidence="2" id="KW-1185">Reference proteome</keyword>
<reference evidence="1 2" key="1">
    <citation type="journal article" date="2021" name="Sci. Rep.">
        <title>Chromosome anchoring in Senegalese sole (Solea senegalensis) reveals sex-associated markers and genome rearrangements in flatfish.</title>
        <authorList>
            <person name="Guerrero-Cozar I."/>
            <person name="Gomez-Garrido J."/>
            <person name="Berbel C."/>
            <person name="Martinez-Blanch J.F."/>
            <person name="Alioto T."/>
            <person name="Claros M.G."/>
            <person name="Gagnaire P.A."/>
            <person name="Manchado M."/>
        </authorList>
    </citation>
    <scope>NUCLEOTIDE SEQUENCE [LARGE SCALE GENOMIC DNA]</scope>
    <source>
        <strain evidence="1">Sse05_10M</strain>
    </source>
</reference>
<sequence length="95" mass="11007">MASVDTHCTTMASERFGRMAQRRAAEAERVLHTVQTRESVVPQLFHYLIKHEHVRIRNCKIQYKHYAIALFSVDPTVSGEQETRIRCFLYASVPS</sequence>